<organism evidence="2 3">
    <name type="scientific">Streptomyces typhae</name>
    <dbReference type="NCBI Taxonomy" id="2681492"/>
    <lineage>
        <taxon>Bacteria</taxon>
        <taxon>Bacillati</taxon>
        <taxon>Actinomycetota</taxon>
        <taxon>Actinomycetes</taxon>
        <taxon>Kitasatosporales</taxon>
        <taxon>Streptomycetaceae</taxon>
        <taxon>Streptomyces</taxon>
    </lineage>
</organism>
<dbReference type="AlphaFoldDB" id="A0A6L6WXC8"/>
<sequence>MRRIALTLGSLAAAGVLALSVPGFAVAAQGTLTIVPTVYENPSGCYNGQIWPLIVQNGTDTVAVVHDGPDCSGSVIGEVAPGDTGTFEFGASVSIA</sequence>
<proteinExistence type="predicted"/>
<evidence type="ECO:0008006" key="4">
    <source>
        <dbReference type="Google" id="ProtNLM"/>
    </source>
</evidence>
<dbReference type="Proteomes" id="UP000483802">
    <property type="component" value="Unassembled WGS sequence"/>
</dbReference>
<protein>
    <recommendedName>
        <fullName evidence="4">Secreted protein</fullName>
    </recommendedName>
</protein>
<evidence type="ECO:0000256" key="1">
    <source>
        <dbReference type="SAM" id="SignalP"/>
    </source>
</evidence>
<evidence type="ECO:0000313" key="3">
    <source>
        <dbReference type="Proteomes" id="UP000483802"/>
    </source>
</evidence>
<feature type="signal peptide" evidence="1">
    <location>
        <begin position="1"/>
        <end position="27"/>
    </location>
</feature>
<keyword evidence="3" id="KW-1185">Reference proteome</keyword>
<name>A0A6L6WXC8_9ACTN</name>
<feature type="chain" id="PRO_5026918940" description="Secreted protein" evidence="1">
    <location>
        <begin position="28"/>
        <end position="96"/>
    </location>
</feature>
<accession>A0A6L6WXC8</accession>
<comment type="caution">
    <text evidence="2">The sequence shown here is derived from an EMBL/GenBank/DDBJ whole genome shotgun (WGS) entry which is preliminary data.</text>
</comment>
<dbReference type="EMBL" id="WPNZ01000007">
    <property type="protein sequence ID" value="MVO85916.1"/>
    <property type="molecule type" value="Genomic_DNA"/>
</dbReference>
<reference evidence="2 3" key="1">
    <citation type="submission" date="2019-11" db="EMBL/GenBank/DDBJ databases">
        <title>Streptomyces typhae sp. nov., a novel endophytic actinomycete isolated from the root of cattail pollen (Typha angustifolia L.).</title>
        <authorList>
            <person name="Peng C."/>
        </authorList>
    </citation>
    <scope>NUCLEOTIDE SEQUENCE [LARGE SCALE GENOMIC DNA]</scope>
    <source>
        <strain evidence="3">p1417</strain>
    </source>
</reference>
<keyword evidence="1" id="KW-0732">Signal</keyword>
<dbReference type="RefSeq" id="WP_157165879.1">
    <property type="nucleotide sequence ID" value="NZ_WPNZ01000007.1"/>
</dbReference>
<evidence type="ECO:0000313" key="2">
    <source>
        <dbReference type="EMBL" id="MVO85916.1"/>
    </source>
</evidence>
<gene>
    <name evidence="2" type="ORF">GPA10_14410</name>
</gene>